<protein>
    <submittedName>
        <fullName evidence="1">Uncharacterized protein</fullName>
    </submittedName>
</protein>
<keyword evidence="2" id="KW-1185">Reference proteome</keyword>
<organism evidence="1 2">
    <name type="scientific">Streptomyces varsoviensis</name>
    <dbReference type="NCBI Taxonomy" id="67373"/>
    <lineage>
        <taxon>Bacteria</taxon>
        <taxon>Bacillati</taxon>
        <taxon>Actinomycetota</taxon>
        <taxon>Actinomycetes</taxon>
        <taxon>Kitasatosporales</taxon>
        <taxon>Streptomycetaceae</taxon>
        <taxon>Streptomyces</taxon>
    </lineage>
</organism>
<name>A0ABR5IT35_9ACTN</name>
<feature type="non-terminal residue" evidence="1">
    <location>
        <position position="1"/>
    </location>
</feature>
<dbReference type="InterPro" id="IPR027417">
    <property type="entry name" value="P-loop_NTPase"/>
</dbReference>
<gene>
    <name evidence="1" type="ORF">ADK38_42980</name>
</gene>
<evidence type="ECO:0000313" key="1">
    <source>
        <dbReference type="EMBL" id="KOG57521.1"/>
    </source>
</evidence>
<dbReference type="EMBL" id="LGUT01004187">
    <property type="protein sequence ID" value="KOG57521.1"/>
    <property type="molecule type" value="Genomic_DNA"/>
</dbReference>
<comment type="caution">
    <text evidence="1">The sequence shown here is derived from an EMBL/GenBank/DDBJ whole genome shotgun (WGS) entry which is preliminary data.</text>
</comment>
<accession>A0ABR5IT35</accession>
<evidence type="ECO:0000313" key="2">
    <source>
        <dbReference type="Proteomes" id="UP000037020"/>
    </source>
</evidence>
<dbReference type="Gene3D" id="3.40.50.300">
    <property type="entry name" value="P-loop containing nucleotide triphosphate hydrolases"/>
    <property type="match status" value="1"/>
</dbReference>
<feature type="non-terminal residue" evidence="1">
    <location>
        <position position="103"/>
    </location>
</feature>
<dbReference type="Proteomes" id="UP000037020">
    <property type="component" value="Unassembled WGS sequence"/>
</dbReference>
<sequence length="103" mass="11219">AVRWTCGDLARIIEPTMQLTDVTGYLVQLPDRGWLLPGSQGRVGTRLDLAEYRSVMVALRRYFGITVVDCETLPSELSRTALAAAQARVLVAPATVEGVTSTR</sequence>
<proteinExistence type="predicted"/>
<reference evidence="1 2" key="1">
    <citation type="submission" date="2015-07" db="EMBL/GenBank/DDBJ databases">
        <authorList>
            <person name="Ju K.-S."/>
            <person name="Doroghazi J.R."/>
            <person name="Metcalf W.W."/>
        </authorList>
    </citation>
    <scope>NUCLEOTIDE SEQUENCE [LARGE SCALE GENOMIC DNA]</scope>
    <source>
        <strain evidence="1 2">NRRL B-3589</strain>
    </source>
</reference>